<dbReference type="InterPro" id="IPR002492">
    <property type="entry name" value="Transposase_Tc1-like"/>
</dbReference>
<dbReference type="GO" id="GO:0006313">
    <property type="term" value="P:DNA transposition"/>
    <property type="evidence" value="ECO:0007669"/>
    <property type="project" value="InterPro"/>
</dbReference>
<proteinExistence type="predicted"/>
<accession>A0A8X6T9A3</accession>
<dbReference type="GO" id="GO:0015074">
    <property type="term" value="P:DNA integration"/>
    <property type="evidence" value="ECO:0007669"/>
    <property type="project" value="InterPro"/>
</dbReference>
<comment type="caution">
    <text evidence="2">The sequence shown here is derived from an EMBL/GenBank/DDBJ whole genome shotgun (WGS) entry which is preliminary data.</text>
</comment>
<organism evidence="2 3">
    <name type="scientific">Nephila pilipes</name>
    <name type="common">Giant wood spider</name>
    <name type="synonym">Nephila maculata</name>
    <dbReference type="NCBI Taxonomy" id="299642"/>
    <lineage>
        <taxon>Eukaryota</taxon>
        <taxon>Metazoa</taxon>
        <taxon>Ecdysozoa</taxon>
        <taxon>Arthropoda</taxon>
        <taxon>Chelicerata</taxon>
        <taxon>Arachnida</taxon>
        <taxon>Araneae</taxon>
        <taxon>Araneomorphae</taxon>
        <taxon>Entelegynae</taxon>
        <taxon>Araneoidea</taxon>
        <taxon>Nephilidae</taxon>
        <taxon>Nephila</taxon>
    </lineage>
</organism>
<name>A0A8X6T9A3_NEPPI</name>
<reference evidence="2" key="1">
    <citation type="submission" date="2020-08" db="EMBL/GenBank/DDBJ databases">
        <title>Multicomponent nature underlies the extraordinary mechanical properties of spider dragline silk.</title>
        <authorList>
            <person name="Kono N."/>
            <person name="Nakamura H."/>
            <person name="Mori M."/>
            <person name="Yoshida Y."/>
            <person name="Ohtoshi R."/>
            <person name="Malay A.D."/>
            <person name="Moran D.A.P."/>
            <person name="Tomita M."/>
            <person name="Numata K."/>
            <person name="Arakawa K."/>
        </authorList>
    </citation>
    <scope>NUCLEOTIDE SEQUENCE</scope>
</reference>
<dbReference type="EMBL" id="BMAW01051976">
    <property type="protein sequence ID" value="GFS83576.1"/>
    <property type="molecule type" value="Genomic_DNA"/>
</dbReference>
<evidence type="ECO:0000313" key="2">
    <source>
        <dbReference type="EMBL" id="GFS83576.1"/>
    </source>
</evidence>
<evidence type="ECO:0000313" key="3">
    <source>
        <dbReference type="Proteomes" id="UP000887013"/>
    </source>
</evidence>
<dbReference type="OrthoDB" id="10608916at2759"/>
<dbReference type="GO" id="GO:0003677">
    <property type="term" value="F:DNA binding"/>
    <property type="evidence" value="ECO:0007669"/>
    <property type="project" value="InterPro"/>
</dbReference>
<evidence type="ECO:0000259" key="1">
    <source>
        <dbReference type="Pfam" id="PF01498"/>
    </source>
</evidence>
<sequence length="109" mass="11897">MSLWVICSNASSPGCRVKGPFPGGKSHRCITESVANISRNGRKEIIRTTAKRKIIRSIKKNPMLSTPKLASSMPSKIGKSVSAETVRCVHHIVGFHGHTPIPNTKATHW</sequence>
<dbReference type="AlphaFoldDB" id="A0A8X6T9A3"/>
<feature type="domain" description="Transposase Tc1-like" evidence="1">
    <location>
        <begin position="51"/>
        <end position="100"/>
    </location>
</feature>
<keyword evidence="3" id="KW-1185">Reference proteome</keyword>
<dbReference type="Pfam" id="PF01498">
    <property type="entry name" value="HTH_Tnp_Tc3_2"/>
    <property type="match status" value="1"/>
</dbReference>
<dbReference type="Proteomes" id="UP000887013">
    <property type="component" value="Unassembled WGS sequence"/>
</dbReference>
<protein>
    <recommendedName>
        <fullName evidence="1">Transposase Tc1-like domain-containing protein</fullName>
    </recommendedName>
</protein>
<gene>
    <name evidence="2" type="ORF">NPIL_199501</name>
</gene>